<name>A0ABX7IBZ5_9BACT</name>
<dbReference type="Gene3D" id="3.40.50.2000">
    <property type="entry name" value="Glycogen Phosphorylase B"/>
    <property type="match status" value="2"/>
</dbReference>
<evidence type="ECO:0000313" key="2">
    <source>
        <dbReference type="Proteomes" id="UP000612680"/>
    </source>
</evidence>
<dbReference type="EMBL" id="CP056775">
    <property type="protein sequence ID" value="QRR03238.1"/>
    <property type="molecule type" value="Genomic_DNA"/>
</dbReference>
<evidence type="ECO:0000313" key="1">
    <source>
        <dbReference type="EMBL" id="QRR03238.1"/>
    </source>
</evidence>
<keyword evidence="2" id="KW-1185">Reference proteome</keyword>
<gene>
    <name evidence="1" type="ORF">HWI92_21130</name>
</gene>
<organism evidence="1 2">
    <name type="scientific">Dyadobacter sandarakinus</name>
    <dbReference type="NCBI Taxonomy" id="2747268"/>
    <lineage>
        <taxon>Bacteria</taxon>
        <taxon>Pseudomonadati</taxon>
        <taxon>Bacteroidota</taxon>
        <taxon>Cytophagia</taxon>
        <taxon>Cytophagales</taxon>
        <taxon>Spirosomataceae</taxon>
        <taxon>Dyadobacter</taxon>
    </lineage>
</organism>
<reference evidence="1 2" key="1">
    <citation type="submission" date="2020-06" db="EMBL/GenBank/DDBJ databases">
        <title>Dyadobacter sandarakinus sp. nov., isolated from the soil of the Arctic Yellow River Station.</title>
        <authorList>
            <person name="Zhang Y."/>
            <person name="Peng F."/>
        </authorList>
    </citation>
    <scope>NUCLEOTIDE SEQUENCE [LARGE SCALE GENOMIC DNA]</scope>
    <source>
        <strain evidence="1 2">Q3-56</strain>
    </source>
</reference>
<proteinExistence type="predicted"/>
<dbReference type="RefSeq" id="WP_204658982.1">
    <property type="nucleotide sequence ID" value="NZ_CP056775.1"/>
</dbReference>
<dbReference type="CDD" id="cd01635">
    <property type="entry name" value="Glycosyltransferase_GTB-type"/>
    <property type="match status" value="1"/>
</dbReference>
<dbReference type="SUPFAM" id="SSF53756">
    <property type="entry name" value="UDP-Glycosyltransferase/glycogen phosphorylase"/>
    <property type="match status" value="1"/>
</dbReference>
<sequence length="322" mass="36294">MKPVLIIGKVPPPVGGVAVHVARLVAGLSAKKQNFYFCNLRKTTPVHLAYYLIRYQIIHLHTSNPWFQLSVAVFSRIFSKTLMITYHGNWGRYHALKNLAVRLSARLCRYPLVQNKESLAPALSENPNARCIPVYIASDDKRLLPESVSGMLTRLRLTYKYVFCTHAWNVAFDKYGREIYGISELAAHLRQFPRSVLVVADPSGRYRVYLEKIMGKVPDNVLIMQGSFDFRSILDHCDGFIRNTTTDGSCISIEEALAQHKVVLASNAVSRSPGCRLFSDVSTINLEWELLEGMRAADWTKVETVSALDSLITLYKTTQLAV</sequence>
<dbReference type="Proteomes" id="UP000612680">
    <property type="component" value="Chromosome"/>
</dbReference>
<protein>
    <submittedName>
        <fullName evidence="1">Uncharacterized protein</fullName>
    </submittedName>
</protein>
<accession>A0ABX7IBZ5</accession>